<dbReference type="EMBL" id="JADGJH010001369">
    <property type="protein sequence ID" value="KAJ3114404.1"/>
    <property type="molecule type" value="Genomic_DNA"/>
</dbReference>
<dbReference type="GO" id="GO:0006351">
    <property type="term" value="P:DNA-templated transcription"/>
    <property type="evidence" value="ECO:0007669"/>
    <property type="project" value="UniProtKB-UniRule"/>
</dbReference>
<keyword evidence="6" id="KW-1185">Reference proteome</keyword>
<dbReference type="PIRSF" id="PIRSF000779">
    <property type="entry name" value="RNA_pol_Rpb8"/>
    <property type="match status" value="1"/>
</dbReference>
<keyword evidence="3 4" id="KW-0539">Nucleus</keyword>
<dbReference type="Pfam" id="PF03870">
    <property type="entry name" value="RNA_pol_Rpb8"/>
    <property type="match status" value="1"/>
</dbReference>
<protein>
    <recommendedName>
        <fullName evidence="4">DNA-directed RNA polymerases I, II, and III subunit RPABC3</fullName>
    </recommendedName>
</protein>
<dbReference type="AlphaFoldDB" id="A0AAD5XEQ4"/>
<evidence type="ECO:0000313" key="5">
    <source>
        <dbReference type="EMBL" id="KAJ3114404.1"/>
    </source>
</evidence>
<gene>
    <name evidence="5" type="ORF">HK100_001673</name>
</gene>
<dbReference type="GO" id="GO:0005736">
    <property type="term" value="C:RNA polymerase I complex"/>
    <property type="evidence" value="ECO:0007669"/>
    <property type="project" value="TreeGrafter"/>
</dbReference>
<comment type="subcellular location">
    <subcellularLocation>
        <location evidence="1">Nucleus</location>
    </subcellularLocation>
</comment>
<dbReference type="GO" id="GO:0005666">
    <property type="term" value="C:RNA polymerase III complex"/>
    <property type="evidence" value="ECO:0007669"/>
    <property type="project" value="TreeGrafter"/>
</dbReference>
<dbReference type="InterPro" id="IPR012340">
    <property type="entry name" value="NA-bd_OB-fold"/>
</dbReference>
<evidence type="ECO:0000256" key="4">
    <source>
        <dbReference type="PIRNR" id="PIRNR000779"/>
    </source>
</evidence>
<dbReference type="Gene3D" id="2.40.50.140">
    <property type="entry name" value="Nucleic acid-binding proteins"/>
    <property type="match status" value="1"/>
</dbReference>
<dbReference type="SMART" id="SM00658">
    <property type="entry name" value="RPOL8c"/>
    <property type="match status" value="1"/>
</dbReference>
<dbReference type="PANTHER" id="PTHR10917">
    <property type="entry name" value="DNA-DIRECTED RNA POLYMERASES I, II, AND III SUBUNIT RPABC3"/>
    <property type="match status" value="1"/>
</dbReference>
<dbReference type="InterPro" id="IPR005570">
    <property type="entry name" value="RPABC3"/>
</dbReference>
<evidence type="ECO:0000256" key="2">
    <source>
        <dbReference type="ARBA" id="ARBA00008912"/>
    </source>
</evidence>
<dbReference type="GO" id="GO:0005665">
    <property type="term" value="C:RNA polymerase II, core complex"/>
    <property type="evidence" value="ECO:0007669"/>
    <property type="project" value="UniProtKB-UniRule"/>
</dbReference>
<evidence type="ECO:0000256" key="3">
    <source>
        <dbReference type="ARBA" id="ARBA00023242"/>
    </source>
</evidence>
<dbReference type="GO" id="GO:0003899">
    <property type="term" value="F:DNA-directed RNA polymerase activity"/>
    <property type="evidence" value="ECO:0007669"/>
    <property type="project" value="UniProtKB-UniRule"/>
</dbReference>
<evidence type="ECO:0000256" key="1">
    <source>
        <dbReference type="ARBA" id="ARBA00004123"/>
    </source>
</evidence>
<evidence type="ECO:0000313" key="6">
    <source>
        <dbReference type="Proteomes" id="UP001211907"/>
    </source>
</evidence>
<dbReference type="SUPFAM" id="SSF50249">
    <property type="entry name" value="Nucleic acid-binding proteins"/>
    <property type="match status" value="1"/>
</dbReference>
<comment type="function">
    <text evidence="4">DNA-dependent RNA polymerase catalyzes the transcription of DNA into RNA using the four ribonucleoside triphosphates as substrates. Common component of RNA polymerases I, II and III which synthesize ribosomal RNA precursors, mRNA precursors and many functional non-coding RNAs, and small RNAs, such as 5S rRNA and tRNAs, respectively.</text>
</comment>
<dbReference type="PANTHER" id="PTHR10917:SF0">
    <property type="entry name" value="DNA-DIRECTED RNA POLYMERASES I, II, AND III SUBUNIT RPABC3"/>
    <property type="match status" value="1"/>
</dbReference>
<dbReference type="Proteomes" id="UP001211907">
    <property type="component" value="Unassembled WGS sequence"/>
</dbReference>
<accession>A0AAD5XEQ4</accession>
<sequence>MYVQVIEHRNPISIRPFTTIPNIYYLVILSRLHATSEAADTEMILDINTEIYPMKVSDKFTLALATSISLDAAAAAATAGKKESWRDNSNQRSLADEYEYVMFGKVYKYDETGGKNKSSIYISFGGLLLLITGEALDVNIGQEIYLLMRKNT</sequence>
<comment type="similarity">
    <text evidence="2 4">Belongs to the eukaryotic RPB8 RNA polymerase subunit family.</text>
</comment>
<proteinExistence type="inferred from homology"/>
<name>A0AAD5XEQ4_9FUNG</name>
<comment type="caution">
    <text evidence="5">The sequence shown here is derived from an EMBL/GenBank/DDBJ whole genome shotgun (WGS) entry which is preliminary data.</text>
</comment>
<reference evidence="5" key="1">
    <citation type="submission" date="2020-05" db="EMBL/GenBank/DDBJ databases">
        <title>Phylogenomic resolution of chytrid fungi.</title>
        <authorList>
            <person name="Stajich J.E."/>
            <person name="Amses K."/>
            <person name="Simmons R."/>
            <person name="Seto K."/>
            <person name="Myers J."/>
            <person name="Bonds A."/>
            <person name="Quandt C.A."/>
            <person name="Barry K."/>
            <person name="Liu P."/>
            <person name="Grigoriev I."/>
            <person name="Longcore J.E."/>
            <person name="James T.Y."/>
        </authorList>
    </citation>
    <scope>NUCLEOTIDE SEQUENCE</scope>
    <source>
        <strain evidence="5">JEL0513</strain>
    </source>
</reference>
<organism evidence="5 6">
    <name type="scientific">Physocladia obscura</name>
    <dbReference type="NCBI Taxonomy" id="109957"/>
    <lineage>
        <taxon>Eukaryota</taxon>
        <taxon>Fungi</taxon>
        <taxon>Fungi incertae sedis</taxon>
        <taxon>Chytridiomycota</taxon>
        <taxon>Chytridiomycota incertae sedis</taxon>
        <taxon>Chytridiomycetes</taxon>
        <taxon>Chytridiales</taxon>
        <taxon>Chytriomycetaceae</taxon>
        <taxon>Physocladia</taxon>
    </lineage>
</organism>